<dbReference type="NCBIfam" id="NF007507">
    <property type="entry name" value="PRK10102.1"/>
    <property type="match status" value="1"/>
</dbReference>
<keyword evidence="6" id="KW-0143">Chaperone</keyword>
<dbReference type="Gene3D" id="2.60.40.2420">
    <property type="match status" value="1"/>
</dbReference>
<evidence type="ECO:0000313" key="8">
    <source>
        <dbReference type="Proteomes" id="UP000244908"/>
    </source>
</evidence>
<gene>
    <name evidence="7" type="ORF">HYN51_05880</name>
</gene>
<comment type="subcellular location">
    <subcellularLocation>
        <location evidence="1">Periplasm</location>
    </subcellularLocation>
</comment>
<protein>
    <recommendedName>
        <fullName evidence="3">Curli assembly protein CsgC</fullName>
    </recommendedName>
</protein>
<evidence type="ECO:0000256" key="6">
    <source>
        <dbReference type="ARBA" id="ARBA00023186"/>
    </source>
</evidence>
<dbReference type="Proteomes" id="UP000244908">
    <property type="component" value="Chromosome"/>
</dbReference>
<proteinExistence type="inferred from homology"/>
<dbReference type="InterPro" id="IPR047726">
    <property type="entry name" value="CsgH_dom"/>
</dbReference>
<dbReference type="Pfam" id="PF10610">
    <property type="entry name" value="Tafi-CsgC"/>
    <property type="match status" value="1"/>
</dbReference>
<dbReference type="NCBIfam" id="NF041112">
    <property type="entry name" value="chap_CsgH_alph"/>
    <property type="match status" value="1"/>
</dbReference>
<evidence type="ECO:0000256" key="5">
    <source>
        <dbReference type="ARBA" id="ARBA00022764"/>
    </source>
</evidence>
<dbReference type="KEGG" id="lpv:HYN51_05880"/>
<sequence length="108" mass="12047">MSFLLVAALSNQLWFSTQQDARYYTITPKVNLDSSCECTISVEIQRKGSQGESRSLQKSNISLEARKERALGQMKLSISQGERVDITVTLSNGSNIEMKTQWSSSPKV</sequence>
<reference evidence="7 8" key="1">
    <citation type="journal article" date="2019" name="Int. J. Syst. Evol. Microbiol.">
        <title>Limnobaculum parvum gen. nov., sp. nov., isolated from a freshwater lake.</title>
        <authorList>
            <person name="Baek C."/>
            <person name="Shin S.K."/>
            <person name="Yi H."/>
        </authorList>
    </citation>
    <scope>NUCLEOTIDE SEQUENCE [LARGE SCALE GENOMIC DNA]</scope>
    <source>
        <strain evidence="7 8">HYN0051</strain>
    </source>
</reference>
<evidence type="ECO:0000256" key="3">
    <source>
        <dbReference type="ARBA" id="ARBA00017442"/>
    </source>
</evidence>
<dbReference type="GO" id="GO:0042597">
    <property type="term" value="C:periplasmic space"/>
    <property type="evidence" value="ECO:0007669"/>
    <property type="project" value="UniProtKB-SubCell"/>
</dbReference>
<dbReference type="RefSeq" id="WP_108900206.1">
    <property type="nucleotide sequence ID" value="NZ_CP029185.2"/>
</dbReference>
<dbReference type="InterPro" id="IPR053722">
    <property type="entry name" value="Curli_assembly_CsgC/AgfC"/>
</dbReference>
<name>A0A2Y9TX41_9GAMM</name>
<evidence type="ECO:0000313" key="7">
    <source>
        <dbReference type="EMBL" id="AWH88131.1"/>
    </source>
</evidence>
<dbReference type="OrthoDB" id="6629380at2"/>
<evidence type="ECO:0000256" key="2">
    <source>
        <dbReference type="ARBA" id="ARBA00006329"/>
    </source>
</evidence>
<keyword evidence="5" id="KW-0574">Periplasm</keyword>
<evidence type="ECO:0000256" key="1">
    <source>
        <dbReference type="ARBA" id="ARBA00004418"/>
    </source>
</evidence>
<dbReference type="InterPro" id="IPR014491">
    <property type="entry name" value="Curli_production_prot_CsgC"/>
</dbReference>
<dbReference type="EMBL" id="CP029185">
    <property type="protein sequence ID" value="AWH88131.1"/>
    <property type="molecule type" value="Genomic_DNA"/>
</dbReference>
<comment type="similarity">
    <text evidence="2">Belongs to the CsgC/AgfC family.</text>
</comment>
<evidence type="ECO:0000256" key="4">
    <source>
        <dbReference type="ARBA" id="ARBA00022729"/>
    </source>
</evidence>
<organism evidence="7 8">
    <name type="scientific">Limnobaculum parvum</name>
    <dbReference type="NCBI Taxonomy" id="2172103"/>
    <lineage>
        <taxon>Bacteria</taxon>
        <taxon>Pseudomonadati</taxon>
        <taxon>Pseudomonadota</taxon>
        <taxon>Gammaproteobacteria</taxon>
        <taxon>Enterobacterales</taxon>
        <taxon>Budviciaceae</taxon>
        <taxon>Limnobaculum</taxon>
    </lineage>
</organism>
<keyword evidence="8" id="KW-1185">Reference proteome</keyword>
<dbReference type="AlphaFoldDB" id="A0A2Y9TX41"/>
<accession>A0A2Y9TX41</accession>
<keyword evidence="4" id="KW-0732">Signal</keyword>